<dbReference type="InterPro" id="IPR032675">
    <property type="entry name" value="LRR_dom_sf"/>
</dbReference>
<gene>
    <name evidence="4" type="ORF">Cvel_16772</name>
</gene>
<dbReference type="GO" id="GO:0006913">
    <property type="term" value="P:nucleocytoplasmic transport"/>
    <property type="evidence" value="ECO:0007669"/>
    <property type="project" value="TreeGrafter"/>
</dbReference>
<dbReference type="GO" id="GO:0031267">
    <property type="term" value="F:small GTPase binding"/>
    <property type="evidence" value="ECO:0007669"/>
    <property type="project" value="TreeGrafter"/>
</dbReference>
<dbReference type="InterPro" id="IPR001611">
    <property type="entry name" value="Leu-rich_rpt"/>
</dbReference>
<dbReference type="PhylomeDB" id="A0A0G4FGY0"/>
<keyword evidence="1" id="KW-0343">GTPase activation</keyword>
<dbReference type="GO" id="GO:0005829">
    <property type="term" value="C:cytosol"/>
    <property type="evidence" value="ECO:0007669"/>
    <property type="project" value="TreeGrafter"/>
</dbReference>
<dbReference type="SMART" id="SM00368">
    <property type="entry name" value="LRR_RI"/>
    <property type="match status" value="8"/>
</dbReference>
<dbReference type="PANTHER" id="PTHR24113">
    <property type="entry name" value="RAN GTPASE-ACTIVATING PROTEIN 1"/>
    <property type="match status" value="1"/>
</dbReference>
<dbReference type="GO" id="GO:0005634">
    <property type="term" value="C:nucleus"/>
    <property type="evidence" value="ECO:0007669"/>
    <property type="project" value="TreeGrafter"/>
</dbReference>
<dbReference type="SMART" id="SM00367">
    <property type="entry name" value="LRR_CC"/>
    <property type="match status" value="3"/>
</dbReference>
<keyword evidence="2" id="KW-0433">Leucine-rich repeat</keyword>
<protein>
    <submittedName>
        <fullName evidence="4">Uncharacterized protein</fullName>
    </submittedName>
</protein>
<accession>A0A0G4FGY0</accession>
<dbReference type="EMBL" id="CDMZ01000339">
    <property type="protein sequence ID" value="CEM12110.1"/>
    <property type="molecule type" value="Genomic_DNA"/>
</dbReference>
<dbReference type="GO" id="GO:0005096">
    <property type="term" value="F:GTPase activator activity"/>
    <property type="evidence" value="ECO:0007669"/>
    <property type="project" value="UniProtKB-KW"/>
</dbReference>
<evidence type="ECO:0000313" key="4">
    <source>
        <dbReference type="EMBL" id="CEM12110.1"/>
    </source>
</evidence>
<evidence type="ECO:0000256" key="1">
    <source>
        <dbReference type="ARBA" id="ARBA00022468"/>
    </source>
</evidence>
<dbReference type="GO" id="GO:0048471">
    <property type="term" value="C:perinuclear region of cytoplasm"/>
    <property type="evidence" value="ECO:0007669"/>
    <property type="project" value="TreeGrafter"/>
</dbReference>
<dbReference type="InterPro" id="IPR027038">
    <property type="entry name" value="RanGap"/>
</dbReference>
<dbReference type="SUPFAM" id="SSF52047">
    <property type="entry name" value="RNI-like"/>
    <property type="match status" value="2"/>
</dbReference>
<dbReference type="Gene3D" id="3.80.10.10">
    <property type="entry name" value="Ribonuclease Inhibitor"/>
    <property type="match status" value="3"/>
</dbReference>
<name>A0A0G4FGY0_9ALVE</name>
<reference evidence="4" key="1">
    <citation type="submission" date="2014-11" db="EMBL/GenBank/DDBJ databases">
        <authorList>
            <person name="Otto D Thomas"/>
            <person name="Naeem Raeece"/>
        </authorList>
    </citation>
    <scope>NUCLEOTIDE SEQUENCE</scope>
</reference>
<evidence type="ECO:0000256" key="3">
    <source>
        <dbReference type="ARBA" id="ARBA00022737"/>
    </source>
</evidence>
<keyword evidence="3" id="KW-0677">Repeat</keyword>
<dbReference type="PANTHER" id="PTHR24113:SF12">
    <property type="entry name" value="RAN GTPASE-ACTIVATING PROTEIN 1"/>
    <property type="match status" value="1"/>
</dbReference>
<dbReference type="AlphaFoldDB" id="A0A0G4FGY0"/>
<proteinExistence type="predicted"/>
<organism evidence="4">
    <name type="scientific">Chromera velia CCMP2878</name>
    <dbReference type="NCBI Taxonomy" id="1169474"/>
    <lineage>
        <taxon>Eukaryota</taxon>
        <taxon>Sar</taxon>
        <taxon>Alveolata</taxon>
        <taxon>Colpodellida</taxon>
        <taxon>Chromeraceae</taxon>
        <taxon>Chromera</taxon>
    </lineage>
</organism>
<sequence>MLCLALSYETKGALRASPIFPRNTFFTSASAAENRLRSPSMESLGSVLAARWLPILLSLDLCDNPLGPFGVRALAKGLCAPLQSLRLARTDARKEGVEALAEVLKAKKVISLQSLDLAENEMRAGGFKPLAAALCEPGAVPSLRVLILKKNRLTHVDSERNSRDYAPLTALLSTDQLTNLEELDLSGNELFDERLGVEGAPDRVSAVAVVAAGPFPKLRVLNLAGNYMPSEEAAAFANALGEGRASLLEDLDLSENGQVAMGEDGELEGEGGAIRGLADAVSAGRVSHLTRLRLNKFFDLPDDSVRSLFQAMADGKTPDLRTIEVGASHLGNGDRHDEAVDAFAVMVREGGIPRIEQILLDFYFGGLRSAPMSSLGRALGSGGASSLRELKLSWECPLNDENSGGGVVGVAEGLGGGGMPLLEDLDLDVWCGGGEGGAELGEVLSMRKAPSLRRVRLGWPATELLSTLCEGFCVGSSPHPMMRLEMNLKDVSRNSNIPLSRLAQAIRSGRLSYLRRLSTSLAWGEELERSAEELGGALTHSGASMAFLEEIFVVFYYKPTRDAFFEGLQRGPGRLPSLRKLWMAVGQAASCLAPLITRGQVPSLSEVELPLSKTDIKGIQALAMSLSSPHAASLRKMEVHFGLSAQADCPNAAAKVATFCVSLASPHLTKLQSLLVSSIERENVSAVLSLCAGLESGKLSSLSELTLYGVCLQRETEAGALSAVLHREKLPRLSSLKLTHCSLTDEGLRALTDVWKSRPPPPLQSLDLTENNLSDGGAKTLADLLGSKRIPSLSKVSIQNNKIKGFAKEMLETAYPESVLW</sequence>
<dbReference type="InterPro" id="IPR006553">
    <property type="entry name" value="Leu-rich_rpt_Cys-con_subtyp"/>
</dbReference>
<evidence type="ECO:0000256" key="2">
    <source>
        <dbReference type="ARBA" id="ARBA00022614"/>
    </source>
</evidence>
<dbReference type="Pfam" id="PF13516">
    <property type="entry name" value="LRR_6"/>
    <property type="match status" value="3"/>
</dbReference>
<dbReference type="VEuPathDB" id="CryptoDB:Cvel_16772"/>